<gene>
    <name evidence="2" type="ORF">SAMN04488104_100894</name>
</gene>
<dbReference type="OrthoDB" id="822214at2"/>
<evidence type="ECO:0000313" key="2">
    <source>
        <dbReference type="EMBL" id="SDC88493.1"/>
    </source>
</evidence>
<organism evidence="2 3">
    <name type="scientific">Algoriphagus faecimaris</name>
    <dbReference type="NCBI Taxonomy" id="686796"/>
    <lineage>
        <taxon>Bacteria</taxon>
        <taxon>Pseudomonadati</taxon>
        <taxon>Bacteroidota</taxon>
        <taxon>Cytophagia</taxon>
        <taxon>Cytophagales</taxon>
        <taxon>Cyclobacteriaceae</taxon>
        <taxon>Algoriphagus</taxon>
    </lineage>
</organism>
<keyword evidence="3" id="KW-1185">Reference proteome</keyword>
<dbReference type="AlphaFoldDB" id="A0A1G6Q833"/>
<protein>
    <submittedName>
        <fullName evidence="2">Uncharacterized protein</fullName>
    </submittedName>
</protein>
<accession>A0A1G6Q833</accession>
<feature type="transmembrane region" description="Helical" evidence="1">
    <location>
        <begin position="21"/>
        <end position="42"/>
    </location>
</feature>
<keyword evidence="1" id="KW-0812">Transmembrane</keyword>
<dbReference type="Proteomes" id="UP000199060">
    <property type="component" value="Unassembled WGS sequence"/>
</dbReference>
<evidence type="ECO:0000313" key="3">
    <source>
        <dbReference type="Proteomes" id="UP000199060"/>
    </source>
</evidence>
<keyword evidence="1" id="KW-1133">Transmembrane helix</keyword>
<name>A0A1G6Q833_9BACT</name>
<proteinExistence type="predicted"/>
<dbReference type="RefSeq" id="WP_087938436.1">
    <property type="nucleotide sequence ID" value="NZ_FNAC01000008.1"/>
</dbReference>
<dbReference type="EMBL" id="FNAC01000008">
    <property type="protein sequence ID" value="SDC88493.1"/>
    <property type="molecule type" value="Genomic_DNA"/>
</dbReference>
<sequence length="66" mass="7835">MLNFFRKIRQKLLQQNQVTRYLAYSVGEIFLVVIGILVALQVNNRNEVTQLEKLGLHFRINRVSKY</sequence>
<evidence type="ECO:0000256" key="1">
    <source>
        <dbReference type="SAM" id="Phobius"/>
    </source>
</evidence>
<reference evidence="3" key="1">
    <citation type="submission" date="2016-10" db="EMBL/GenBank/DDBJ databases">
        <authorList>
            <person name="Varghese N."/>
            <person name="Submissions S."/>
        </authorList>
    </citation>
    <scope>NUCLEOTIDE SEQUENCE [LARGE SCALE GENOMIC DNA]</scope>
    <source>
        <strain evidence="3">DSM 23095</strain>
    </source>
</reference>
<dbReference type="STRING" id="686796.SAMN04488104_100894"/>
<keyword evidence="1" id="KW-0472">Membrane</keyword>